<dbReference type="SUPFAM" id="SSF88946">
    <property type="entry name" value="Sigma2 domain of RNA polymerase sigma factors"/>
    <property type="match status" value="1"/>
</dbReference>
<dbReference type="Gene3D" id="1.10.10.10">
    <property type="entry name" value="Winged helix-like DNA-binding domain superfamily/Winged helix DNA-binding domain"/>
    <property type="match status" value="1"/>
</dbReference>
<evidence type="ECO:0000259" key="5">
    <source>
        <dbReference type="Pfam" id="PF04542"/>
    </source>
</evidence>
<keyword evidence="2" id="KW-0805">Transcription regulation</keyword>
<evidence type="ECO:0000259" key="6">
    <source>
        <dbReference type="Pfam" id="PF08281"/>
    </source>
</evidence>
<evidence type="ECO:0000256" key="4">
    <source>
        <dbReference type="ARBA" id="ARBA00023163"/>
    </source>
</evidence>
<dbReference type="NCBIfam" id="NF006550">
    <property type="entry name" value="PRK09047.1"/>
    <property type="match status" value="1"/>
</dbReference>
<name>A0A2A4MKR5_9GAMM</name>
<sequence length="179" mass="20805">MLDNLDNLDRFLEQVQARAYRMARIATGNSDDALDIVQDAMFKLVEKYSDRAENEWYPLFYRILQSRIYDRYRREGVRSKFFKWLSATDAEAEDPIQTAVDKSAKSPEQELQINQGMDKLQKMLGLLPIRQQQAFLLRAWEGMSVKETASIMCCAQGSVKTHYSRAVHTLRDRLGEACR</sequence>
<reference evidence="8" key="1">
    <citation type="submission" date="2017-08" db="EMBL/GenBank/DDBJ databases">
        <title>A dynamic microbial community with high functional redundancy inhabits the cold, oxic subseafloor aquifer.</title>
        <authorList>
            <person name="Tully B.J."/>
            <person name="Wheat C.G."/>
            <person name="Glazer B.T."/>
            <person name="Huber J.A."/>
        </authorList>
    </citation>
    <scope>NUCLEOTIDE SEQUENCE [LARGE SCALE GENOMIC DNA]</scope>
</reference>
<dbReference type="AlphaFoldDB" id="A0A2A4MKR5"/>
<gene>
    <name evidence="7" type="ORF">COC19_06200</name>
</gene>
<dbReference type="EMBL" id="NVQR01000097">
    <property type="protein sequence ID" value="PCH60206.1"/>
    <property type="molecule type" value="Genomic_DNA"/>
</dbReference>
<proteinExistence type="inferred from homology"/>
<dbReference type="InterPro" id="IPR007627">
    <property type="entry name" value="RNA_pol_sigma70_r2"/>
</dbReference>
<dbReference type="InterPro" id="IPR014284">
    <property type="entry name" value="RNA_pol_sigma-70_dom"/>
</dbReference>
<evidence type="ECO:0000313" key="7">
    <source>
        <dbReference type="EMBL" id="PCH60206.1"/>
    </source>
</evidence>
<dbReference type="InterPro" id="IPR036388">
    <property type="entry name" value="WH-like_DNA-bd_sf"/>
</dbReference>
<evidence type="ECO:0000256" key="3">
    <source>
        <dbReference type="ARBA" id="ARBA00023082"/>
    </source>
</evidence>
<dbReference type="InterPro" id="IPR013324">
    <property type="entry name" value="RNA_pol_sigma_r3/r4-like"/>
</dbReference>
<feature type="domain" description="RNA polymerase sigma factor 70 region 4 type 2" evidence="6">
    <location>
        <begin position="118"/>
        <end position="167"/>
    </location>
</feature>
<organism evidence="7 8">
    <name type="scientific">SAR86 cluster bacterium</name>
    <dbReference type="NCBI Taxonomy" id="2030880"/>
    <lineage>
        <taxon>Bacteria</taxon>
        <taxon>Pseudomonadati</taxon>
        <taxon>Pseudomonadota</taxon>
        <taxon>Gammaproteobacteria</taxon>
        <taxon>SAR86 cluster</taxon>
    </lineage>
</organism>
<dbReference type="InterPro" id="IPR039425">
    <property type="entry name" value="RNA_pol_sigma-70-like"/>
</dbReference>
<dbReference type="InterPro" id="IPR013325">
    <property type="entry name" value="RNA_pol_sigma_r2"/>
</dbReference>
<dbReference type="Pfam" id="PF08281">
    <property type="entry name" value="Sigma70_r4_2"/>
    <property type="match status" value="1"/>
</dbReference>
<dbReference type="Gene3D" id="1.10.1740.10">
    <property type="match status" value="1"/>
</dbReference>
<feature type="domain" description="RNA polymerase sigma-70 region 2" evidence="5">
    <location>
        <begin position="12"/>
        <end position="76"/>
    </location>
</feature>
<dbReference type="Pfam" id="PF04542">
    <property type="entry name" value="Sigma70_r2"/>
    <property type="match status" value="1"/>
</dbReference>
<dbReference type="NCBIfam" id="TIGR02937">
    <property type="entry name" value="sigma70-ECF"/>
    <property type="match status" value="1"/>
</dbReference>
<dbReference type="PANTHER" id="PTHR43133">
    <property type="entry name" value="RNA POLYMERASE ECF-TYPE SIGMA FACTO"/>
    <property type="match status" value="1"/>
</dbReference>
<keyword evidence="4" id="KW-0804">Transcription</keyword>
<evidence type="ECO:0000256" key="2">
    <source>
        <dbReference type="ARBA" id="ARBA00023015"/>
    </source>
</evidence>
<comment type="caution">
    <text evidence="7">The sequence shown here is derived from an EMBL/GenBank/DDBJ whole genome shotgun (WGS) entry which is preliminary data.</text>
</comment>
<accession>A0A2A4MKR5</accession>
<dbReference type="PANTHER" id="PTHR43133:SF64">
    <property type="entry name" value="ECF SIGMA FACTOR"/>
    <property type="match status" value="1"/>
</dbReference>
<dbReference type="SUPFAM" id="SSF88659">
    <property type="entry name" value="Sigma3 and sigma4 domains of RNA polymerase sigma factors"/>
    <property type="match status" value="1"/>
</dbReference>
<dbReference type="InterPro" id="IPR013249">
    <property type="entry name" value="RNA_pol_sigma70_r4_t2"/>
</dbReference>
<dbReference type="GO" id="GO:0016987">
    <property type="term" value="F:sigma factor activity"/>
    <property type="evidence" value="ECO:0007669"/>
    <property type="project" value="UniProtKB-KW"/>
</dbReference>
<keyword evidence="3" id="KW-0731">Sigma factor</keyword>
<protein>
    <submittedName>
        <fullName evidence="7">RNA polymerase sigma factor</fullName>
    </submittedName>
</protein>
<comment type="similarity">
    <text evidence="1">Belongs to the sigma-70 factor family. ECF subfamily.</text>
</comment>
<evidence type="ECO:0000256" key="1">
    <source>
        <dbReference type="ARBA" id="ARBA00010641"/>
    </source>
</evidence>
<dbReference type="Proteomes" id="UP000218172">
    <property type="component" value="Unassembled WGS sequence"/>
</dbReference>
<dbReference type="GO" id="GO:0003677">
    <property type="term" value="F:DNA binding"/>
    <property type="evidence" value="ECO:0007669"/>
    <property type="project" value="InterPro"/>
</dbReference>
<dbReference type="GO" id="GO:0006352">
    <property type="term" value="P:DNA-templated transcription initiation"/>
    <property type="evidence" value="ECO:0007669"/>
    <property type="project" value="InterPro"/>
</dbReference>
<evidence type="ECO:0000313" key="8">
    <source>
        <dbReference type="Proteomes" id="UP000218172"/>
    </source>
</evidence>